<evidence type="ECO:0000256" key="1">
    <source>
        <dbReference type="SAM" id="SignalP"/>
    </source>
</evidence>
<accession>A0ABT6G1A1</accession>
<dbReference type="EMBL" id="JARSBN010000004">
    <property type="protein sequence ID" value="MDG4715788.1"/>
    <property type="molecule type" value="Genomic_DNA"/>
</dbReference>
<name>A0ABT6G1A1_9FLAO</name>
<feature type="chain" id="PRO_5045172064" description="Lipoprotein" evidence="1">
    <location>
        <begin position="20"/>
        <end position="156"/>
    </location>
</feature>
<evidence type="ECO:0000313" key="2">
    <source>
        <dbReference type="EMBL" id="MDG4715788.1"/>
    </source>
</evidence>
<feature type="signal peptide" evidence="1">
    <location>
        <begin position="1"/>
        <end position="19"/>
    </location>
</feature>
<evidence type="ECO:0008006" key="4">
    <source>
        <dbReference type="Google" id="ProtNLM"/>
    </source>
</evidence>
<evidence type="ECO:0000313" key="3">
    <source>
        <dbReference type="Proteomes" id="UP001529085"/>
    </source>
</evidence>
<proteinExistence type="predicted"/>
<protein>
    <recommendedName>
        <fullName evidence="4">Lipoprotein</fullName>
    </recommendedName>
</protein>
<dbReference type="Proteomes" id="UP001529085">
    <property type="component" value="Unassembled WGS sequence"/>
</dbReference>
<sequence>MRKIIGLILLLTLTSCSYNTDFYIFNTTDKPIIVVYESGPNGKAFVTDPRIVEFDSNFETREIKKAYEYKTEPKTDSKNKIITCELKSGQALWIGHDLNFTLTNPNEALILKENLVELKVEQNGNQLFRVDDRYVIDFFETIDIHTVGIKVKKASR</sequence>
<comment type="caution">
    <text evidence="2">The sequence shown here is derived from an EMBL/GenBank/DDBJ whole genome shotgun (WGS) entry which is preliminary data.</text>
</comment>
<keyword evidence="3" id="KW-1185">Reference proteome</keyword>
<reference evidence="2 3" key="1">
    <citation type="submission" date="2023-03" db="EMBL/GenBank/DDBJ databases">
        <title>Strain YYF002 represents a novel species in the genus Winogradskyella isolated from seawater.</title>
        <authorList>
            <person name="Fu Z.-Y."/>
        </authorList>
    </citation>
    <scope>NUCLEOTIDE SEQUENCE [LARGE SCALE GENOMIC DNA]</scope>
    <source>
        <strain evidence="2 3">YYF002</strain>
    </source>
</reference>
<dbReference type="RefSeq" id="WP_278005245.1">
    <property type="nucleotide sequence ID" value="NZ_JARSBN010000004.1"/>
</dbReference>
<organism evidence="2 3">
    <name type="scientific">Winogradskyella marincola</name>
    <dbReference type="NCBI Taxonomy" id="3037795"/>
    <lineage>
        <taxon>Bacteria</taxon>
        <taxon>Pseudomonadati</taxon>
        <taxon>Bacteroidota</taxon>
        <taxon>Flavobacteriia</taxon>
        <taxon>Flavobacteriales</taxon>
        <taxon>Flavobacteriaceae</taxon>
        <taxon>Winogradskyella</taxon>
    </lineage>
</organism>
<gene>
    <name evidence="2" type="ORF">P7122_07890</name>
</gene>
<dbReference type="PROSITE" id="PS51257">
    <property type="entry name" value="PROKAR_LIPOPROTEIN"/>
    <property type="match status" value="1"/>
</dbReference>
<keyword evidence="1" id="KW-0732">Signal</keyword>